<evidence type="ECO:0000313" key="2">
    <source>
        <dbReference type="Proteomes" id="UP000249518"/>
    </source>
</evidence>
<organism evidence="1 2">
    <name type="scientific">Flavobacterium lacus</name>
    <dbReference type="NCBI Taxonomy" id="1353778"/>
    <lineage>
        <taxon>Bacteria</taxon>
        <taxon>Pseudomonadati</taxon>
        <taxon>Bacteroidota</taxon>
        <taxon>Flavobacteriia</taxon>
        <taxon>Flavobacteriales</taxon>
        <taxon>Flavobacteriaceae</taxon>
        <taxon>Flavobacterium</taxon>
    </lineage>
</organism>
<dbReference type="EMBL" id="QLSV01000009">
    <property type="protein sequence ID" value="RAR47416.1"/>
    <property type="molecule type" value="Genomic_DNA"/>
</dbReference>
<comment type="caution">
    <text evidence="1">The sequence shown here is derived from an EMBL/GenBank/DDBJ whole genome shotgun (WGS) entry which is preliminary data.</text>
</comment>
<dbReference type="OrthoDB" id="129527at2"/>
<dbReference type="AlphaFoldDB" id="A0A328WQK4"/>
<dbReference type="InterPro" id="IPR032577">
    <property type="entry name" value="DUF4920"/>
</dbReference>
<accession>A0A328WQK4</accession>
<gene>
    <name evidence="1" type="ORF">B0I10_10989</name>
</gene>
<proteinExistence type="predicted"/>
<name>A0A328WQK4_9FLAO</name>
<dbReference type="Proteomes" id="UP000249518">
    <property type="component" value="Unassembled WGS sequence"/>
</dbReference>
<sequence>MKKTILVAIAVFSMIACKKEEVKEVAEVKTENFKTFGDSISADGVISREDLLAKYETLKEGDTIEVKFRSDIKDVCQKKGCWMNMSLNEDKNAFVRFKDYGFFMPLNAAGSEAIVNGKAFISVETVDELKHYAKDAGKSQAAIDSITEPKVSYSFLSNGVLIKE</sequence>
<dbReference type="PROSITE" id="PS51257">
    <property type="entry name" value="PROKAR_LIPOPROTEIN"/>
    <property type="match status" value="1"/>
</dbReference>
<reference evidence="1 2" key="1">
    <citation type="submission" date="2018-06" db="EMBL/GenBank/DDBJ databases">
        <title>Genomic Encyclopedia of Type Strains, Phase III (KMG-III): the genomes of soil and plant-associated and newly described type strains.</title>
        <authorList>
            <person name="Whitman W."/>
        </authorList>
    </citation>
    <scope>NUCLEOTIDE SEQUENCE [LARGE SCALE GENOMIC DNA]</scope>
    <source>
        <strain evidence="1 2">CGMCC 1.12504</strain>
    </source>
</reference>
<protein>
    <submittedName>
        <fullName evidence="1">Uncharacterized protein DUF4920</fullName>
    </submittedName>
</protein>
<evidence type="ECO:0000313" key="1">
    <source>
        <dbReference type="EMBL" id="RAR47416.1"/>
    </source>
</evidence>
<dbReference type="Pfam" id="PF16267">
    <property type="entry name" value="DUF4920"/>
    <property type="match status" value="1"/>
</dbReference>
<keyword evidence="2" id="KW-1185">Reference proteome</keyword>
<dbReference type="RefSeq" id="WP_112086425.1">
    <property type="nucleotide sequence ID" value="NZ_QLSV01000009.1"/>
</dbReference>